<keyword evidence="7" id="KW-0675">Receptor</keyword>
<evidence type="ECO:0000256" key="6">
    <source>
        <dbReference type="ARBA" id="ARBA00023136"/>
    </source>
</evidence>
<keyword evidence="6 9" id="KW-0472">Membrane</keyword>
<dbReference type="InterPro" id="IPR017452">
    <property type="entry name" value="GPCR_Rhodpsn_7TM"/>
</dbReference>
<sequence length="447" mass="50929">MADITQENIAKKIHEIPEHYLGMVIHFFMHFHNDTTDFKTPHLRPALKNVFPLYLVLYGLVGAAGLFLNANMLRRILLRRKHCENIEKYLASNALNDMFKCIVVMPVSLATLALQNWILGRFLCHFLPIAQDVPFYATFLTFLSIAFDRYKAILNPLKPRNIAGFWLLGTWVSSFLVALPYSVYSEYVDLEKYFGEQFKGVGICVVNVENNIEEFIRALFIVLYATPAVLIMYLHLKVTVEINNRNNAFHSNGQRSQMLSHEDISVSSVATSSVMETRKSSAVPLPVGIEDVSRGPSSDTAGQSLGTGVRRYRHQDDDDFDWDRERVVQKCFFMMALFYAFCLFPLHVTRLVKHVVTETVEHTSHFDLAFINVVLIALLPTIVTPVLHRSMDSRGAPRGDSGNYLTLKKHTSNLSLQRIGSEIHEDRYKKPISPTDKLCQNHKEDGC</sequence>
<evidence type="ECO:0000313" key="11">
    <source>
        <dbReference type="Proteomes" id="UP000694941"/>
    </source>
</evidence>
<name>A0ABM1BXE1_LIMPO</name>
<comment type="similarity">
    <text evidence="2">Belongs to the G-protein coupled receptor 1 family.</text>
</comment>
<feature type="transmembrane region" description="Helical" evidence="9">
    <location>
        <begin position="368"/>
        <end position="388"/>
    </location>
</feature>
<feature type="transmembrane region" description="Helical" evidence="9">
    <location>
        <begin position="162"/>
        <end position="184"/>
    </location>
</feature>
<feature type="transmembrane region" description="Helical" evidence="9">
    <location>
        <begin position="331"/>
        <end position="348"/>
    </location>
</feature>
<keyword evidence="5" id="KW-0297">G-protein coupled receptor</keyword>
<dbReference type="Proteomes" id="UP000694941">
    <property type="component" value="Unplaced"/>
</dbReference>
<dbReference type="Gene3D" id="1.20.1070.10">
    <property type="entry name" value="Rhodopsin 7-helix transmembrane proteins"/>
    <property type="match status" value="1"/>
</dbReference>
<evidence type="ECO:0000256" key="1">
    <source>
        <dbReference type="ARBA" id="ARBA00004141"/>
    </source>
</evidence>
<evidence type="ECO:0000256" key="5">
    <source>
        <dbReference type="ARBA" id="ARBA00023040"/>
    </source>
</evidence>
<reference evidence="12" key="1">
    <citation type="submission" date="2025-08" db="UniProtKB">
        <authorList>
            <consortium name="RefSeq"/>
        </authorList>
    </citation>
    <scope>IDENTIFICATION</scope>
    <source>
        <tissue evidence="12">Muscle</tissue>
    </source>
</reference>
<feature type="transmembrane region" description="Helical" evidence="9">
    <location>
        <begin position="94"/>
        <end position="113"/>
    </location>
</feature>
<keyword evidence="3 9" id="KW-0812">Transmembrane</keyword>
<protein>
    <submittedName>
        <fullName evidence="12">Neuropeptide Y receptor type 5-like</fullName>
    </submittedName>
</protein>
<feature type="transmembrane region" description="Helical" evidence="9">
    <location>
        <begin position="215"/>
        <end position="236"/>
    </location>
</feature>
<comment type="subcellular location">
    <subcellularLocation>
        <location evidence="1">Membrane</location>
        <topology evidence="1">Multi-pass membrane protein</topology>
    </subcellularLocation>
</comment>
<evidence type="ECO:0000256" key="4">
    <source>
        <dbReference type="ARBA" id="ARBA00022989"/>
    </source>
</evidence>
<evidence type="ECO:0000256" key="3">
    <source>
        <dbReference type="ARBA" id="ARBA00022692"/>
    </source>
</evidence>
<evidence type="ECO:0000313" key="12">
    <source>
        <dbReference type="RefSeq" id="XP_013790487.2"/>
    </source>
</evidence>
<evidence type="ECO:0000259" key="10">
    <source>
        <dbReference type="PROSITE" id="PS50262"/>
    </source>
</evidence>
<dbReference type="Pfam" id="PF00001">
    <property type="entry name" value="7tm_1"/>
    <property type="match status" value="1"/>
</dbReference>
<dbReference type="PANTHER" id="PTHR24235">
    <property type="entry name" value="NEUROPEPTIDE Y RECEPTOR"/>
    <property type="match status" value="1"/>
</dbReference>
<evidence type="ECO:0000256" key="7">
    <source>
        <dbReference type="ARBA" id="ARBA00023170"/>
    </source>
</evidence>
<dbReference type="SUPFAM" id="SSF81321">
    <property type="entry name" value="Family A G protein-coupled receptor-like"/>
    <property type="match status" value="1"/>
</dbReference>
<dbReference type="PROSITE" id="PS50262">
    <property type="entry name" value="G_PROTEIN_RECEP_F1_2"/>
    <property type="match status" value="1"/>
</dbReference>
<dbReference type="PANTHER" id="PTHR24235:SF12">
    <property type="entry name" value="G-PROTEIN COUPLED RECEPTORS FAMILY 1 PROFILE DOMAIN-CONTAINING PROTEIN"/>
    <property type="match status" value="1"/>
</dbReference>
<dbReference type="GeneID" id="106474342"/>
<dbReference type="RefSeq" id="XP_013790487.2">
    <property type="nucleotide sequence ID" value="XM_013935033.2"/>
</dbReference>
<accession>A0ABM1BXE1</accession>
<feature type="domain" description="G-protein coupled receptors family 1 profile" evidence="10">
    <location>
        <begin position="68"/>
        <end position="388"/>
    </location>
</feature>
<keyword evidence="11" id="KW-1185">Reference proteome</keyword>
<keyword evidence="4 9" id="KW-1133">Transmembrane helix</keyword>
<organism evidence="11 12">
    <name type="scientific">Limulus polyphemus</name>
    <name type="common">Atlantic horseshoe crab</name>
    <dbReference type="NCBI Taxonomy" id="6850"/>
    <lineage>
        <taxon>Eukaryota</taxon>
        <taxon>Metazoa</taxon>
        <taxon>Ecdysozoa</taxon>
        <taxon>Arthropoda</taxon>
        <taxon>Chelicerata</taxon>
        <taxon>Merostomata</taxon>
        <taxon>Xiphosura</taxon>
        <taxon>Limulidae</taxon>
        <taxon>Limulus</taxon>
    </lineage>
</organism>
<feature type="transmembrane region" description="Helical" evidence="9">
    <location>
        <begin position="133"/>
        <end position="150"/>
    </location>
</feature>
<dbReference type="PRINTS" id="PR00237">
    <property type="entry name" value="GPCRRHODOPSN"/>
</dbReference>
<evidence type="ECO:0000256" key="9">
    <source>
        <dbReference type="SAM" id="Phobius"/>
    </source>
</evidence>
<proteinExistence type="inferred from homology"/>
<evidence type="ECO:0000256" key="2">
    <source>
        <dbReference type="ARBA" id="ARBA00010663"/>
    </source>
</evidence>
<gene>
    <name evidence="12" type="primary">LOC106474342</name>
</gene>
<keyword evidence="8" id="KW-0807">Transducer</keyword>
<feature type="transmembrane region" description="Helical" evidence="9">
    <location>
        <begin position="51"/>
        <end position="73"/>
    </location>
</feature>
<dbReference type="InterPro" id="IPR000276">
    <property type="entry name" value="GPCR_Rhodpsn"/>
</dbReference>
<evidence type="ECO:0000256" key="8">
    <source>
        <dbReference type="ARBA" id="ARBA00023224"/>
    </source>
</evidence>